<feature type="chain" id="PRO_5034240594" description="Apple domain-containing protein" evidence="2">
    <location>
        <begin position="19"/>
        <end position="342"/>
    </location>
</feature>
<proteinExistence type="predicted"/>
<dbReference type="Proteomes" id="UP000664169">
    <property type="component" value="Unassembled WGS sequence"/>
</dbReference>
<feature type="compositionally biased region" description="Polar residues" evidence="1">
    <location>
        <begin position="197"/>
        <end position="209"/>
    </location>
</feature>
<dbReference type="OrthoDB" id="5388283at2759"/>
<reference evidence="3" key="1">
    <citation type="submission" date="2021-03" db="EMBL/GenBank/DDBJ databases">
        <authorList>
            <person name="Tagirdzhanova G."/>
        </authorList>
    </citation>
    <scope>NUCLEOTIDE SEQUENCE</scope>
</reference>
<evidence type="ECO:0000256" key="2">
    <source>
        <dbReference type="SAM" id="SignalP"/>
    </source>
</evidence>
<feature type="region of interest" description="Disordered" evidence="1">
    <location>
        <begin position="186"/>
        <end position="240"/>
    </location>
</feature>
<accession>A0A8H3FCM8</accession>
<evidence type="ECO:0008006" key="5">
    <source>
        <dbReference type="Google" id="ProtNLM"/>
    </source>
</evidence>
<organism evidence="3 4">
    <name type="scientific">Gomphillus americanus</name>
    <dbReference type="NCBI Taxonomy" id="1940652"/>
    <lineage>
        <taxon>Eukaryota</taxon>
        <taxon>Fungi</taxon>
        <taxon>Dikarya</taxon>
        <taxon>Ascomycota</taxon>
        <taxon>Pezizomycotina</taxon>
        <taxon>Lecanoromycetes</taxon>
        <taxon>OSLEUM clade</taxon>
        <taxon>Ostropomycetidae</taxon>
        <taxon>Ostropales</taxon>
        <taxon>Graphidaceae</taxon>
        <taxon>Gomphilloideae</taxon>
        <taxon>Gomphillus</taxon>
    </lineage>
</organism>
<gene>
    <name evidence="3" type="ORF">GOMPHAMPRED_002009</name>
</gene>
<name>A0A8H3FCM8_9LECA</name>
<comment type="caution">
    <text evidence="3">The sequence shown here is derived from an EMBL/GenBank/DDBJ whole genome shotgun (WGS) entry which is preliminary data.</text>
</comment>
<dbReference type="AlphaFoldDB" id="A0A8H3FCM8"/>
<keyword evidence="2" id="KW-0732">Signal</keyword>
<feature type="compositionally biased region" description="Low complexity" evidence="1">
    <location>
        <begin position="186"/>
        <end position="196"/>
    </location>
</feature>
<feature type="signal peptide" evidence="2">
    <location>
        <begin position="1"/>
        <end position="18"/>
    </location>
</feature>
<dbReference type="EMBL" id="CAJPDQ010000015">
    <property type="protein sequence ID" value="CAF9920207.1"/>
    <property type="molecule type" value="Genomic_DNA"/>
</dbReference>
<protein>
    <recommendedName>
        <fullName evidence="5">Apple domain-containing protein</fullName>
    </recommendedName>
</protein>
<evidence type="ECO:0000313" key="3">
    <source>
        <dbReference type="EMBL" id="CAF9920207.1"/>
    </source>
</evidence>
<sequence length="342" mass="34710">MHRASSIATLGLLGLGNAISTVTVSINTGICPASYSPSLSSSYASMSSGTGTASGSSPTGYTRTPCPAQLGSPYINGDGSSYQLFCNLAIIGSDLPAVDATSLENCMAECDSYVPPDPDTQYNGSYCVAVTYNAAKVVTGNCQLKYNVTDVEILTSSGDSAKLARFAVAPSISSSIESVIAAPTSAPASQSTITPPGSSSTLNSQSSFPTSGAVPSSVSSGAASTSSTSSPSKPSGNAAPCPCPADNNQTIYDSLGYDFQVYCDESFSLLQGPGSIFAASLDDCMLACDQYVDIQTYAACSGAAYTPYDVEDGFNCFLTTDADPYTTGEIGACVALVPDAEP</sequence>
<evidence type="ECO:0000313" key="4">
    <source>
        <dbReference type="Proteomes" id="UP000664169"/>
    </source>
</evidence>
<keyword evidence="4" id="KW-1185">Reference proteome</keyword>
<evidence type="ECO:0000256" key="1">
    <source>
        <dbReference type="SAM" id="MobiDB-lite"/>
    </source>
</evidence>
<feature type="compositionally biased region" description="Low complexity" evidence="1">
    <location>
        <begin position="210"/>
        <end position="236"/>
    </location>
</feature>